<reference evidence="3" key="1">
    <citation type="submission" date="2016-11" db="EMBL/GenBank/DDBJ databases">
        <authorList>
            <person name="Varghese N."/>
            <person name="Submissions S."/>
        </authorList>
    </citation>
    <scope>NUCLEOTIDE SEQUENCE [LARGE SCALE GENOMIC DNA]</scope>
    <source>
        <strain evidence="3">DSM 16057</strain>
    </source>
</reference>
<dbReference type="SUPFAM" id="SSF55008">
    <property type="entry name" value="HMA, heavy metal-associated domain"/>
    <property type="match status" value="1"/>
</dbReference>
<name>A0A1M6AIJ1_9FIRM</name>
<sequence length="71" mass="7795">MQTIVFRLEGLACPECARNTGIILERQKGVKKAVVTYATGKVKVEYDPAVVTPEEIEKVIAKTGYRITGRG</sequence>
<evidence type="ECO:0000313" key="2">
    <source>
        <dbReference type="EMBL" id="SHI36292.1"/>
    </source>
</evidence>
<proteinExistence type="predicted"/>
<dbReference type="GO" id="GO:0046872">
    <property type="term" value="F:metal ion binding"/>
    <property type="evidence" value="ECO:0007669"/>
    <property type="project" value="InterPro"/>
</dbReference>
<evidence type="ECO:0000259" key="1">
    <source>
        <dbReference type="PROSITE" id="PS50846"/>
    </source>
</evidence>
<organism evidence="2 3">
    <name type="scientific">Desulfofundulus thermosubterraneus DSM 16057</name>
    <dbReference type="NCBI Taxonomy" id="1121432"/>
    <lineage>
        <taxon>Bacteria</taxon>
        <taxon>Bacillati</taxon>
        <taxon>Bacillota</taxon>
        <taxon>Clostridia</taxon>
        <taxon>Eubacteriales</taxon>
        <taxon>Peptococcaceae</taxon>
        <taxon>Desulfofundulus</taxon>
    </lineage>
</organism>
<keyword evidence="3" id="KW-1185">Reference proteome</keyword>
<dbReference type="STRING" id="1121432.SAMN02745219_00160"/>
<dbReference type="AlphaFoldDB" id="A0A1M6AIJ1"/>
<protein>
    <submittedName>
        <fullName evidence="2">Copper chaperone CopZ</fullName>
    </submittedName>
</protein>
<dbReference type="Proteomes" id="UP000184529">
    <property type="component" value="Unassembled WGS sequence"/>
</dbReference>
<dbReference type="RefSeq" id="WP_072866856.1">
    <property type="nucleotide sequence ID" value="NZ_FQZM01000003.1"/>
</dbReference>
<dbReference type="InterPro" id="IPR006121">
    <property type="entry name" value="HMA_dom"/>
</dbReference>
<dbReference type="PROSITE" id="PS50846">
    <property type="entry name" value="HMA_2"/>
    <property type="match status" value="1"/>
</dbReference>
<dbReference type="Pfam" id="PF00403">
    <property type="entry name" value="HMA"/>
    <property type="match status" value="1"/>
</dbReference>
<dbReference type="InterPro" id="IPR036163">
    <property type="entry name" value="HMA_dom_sf"/>
</dbReference>
<accession>A0A1M6AIJ1</accession>
<dbReference type="OrthoDB" id="9801832at2"/>
<dbReference type="EMBL" id="FQZM01000003">
    <property type="protein sequence ID" value="SHI36292.1"/>
    <property type="molecule type" value="Genomic_DNA"/>
</dbReference>
<dbReference type="CDD" id="cd00371">
    <property type="entry name" value="HMA"/>
    <property type="match status" value="1"/>
</dbReference>
<gene>
    <name evidence="2" type="ORF">SAMN02745219_00160</name>
</gene>
<feature type="domain" description="HMA" evidence="1">
    <location>
        <begin position="2"/>
        <end position="68"/>
    </location>
</feature>
<evidence type="ECO:0000313" key="3">
    <source>
        <dbReference type="Proteomes" id="UP000184529"/>
    </source>
</evidence>
<dbReference type="Gene3D" id="3.30.70.100">
    <property type="match status" value="1"/>
</dbReference>